<feature type="region of interest" description="Disordered" evidence="1">
    <location>
        <begin position="1"/>
        <end position="26"/>
    </location>
</feature>
<proteinExistence type="predicted"/>
<dbReference type="AlphaFoldDB" id="A0A0F9AZ13"/>
<protein>
    <submittedName>
        <fullName evidence="2">Uncharacterized protein</fullName>
    </submittedName>
</protein>
<feature type="non-terminal residue" evidence="2">
    <location>
        <position position="26"/>
    </location>
</feature>
<name>A0A0F9AZ13_9ZZZZ</name>
<accession>A0A0F9AZ13</accession>
<comment type="caution">
    <text evidence="2">The sequence shown here is derived from an EMBL/GenBank/DDBJ whole genome shotgun (WGS) entry which is preliminary data.</text>
</comment>
<dbReference type="EMBL" id="LAZR01040291">
    <property type="protein sequence ID" value="KKL14859.1"/>
    <property type="molecule type" value="Genomic_DNA"/>
</dbReference>
<evidence type="ECO:0000313" key="2">
    <source>
        <dbReference type="EMBL" id="KKL14859.1"/>
    </source>
</evidence>
<gene>
    <name evidence="2" type="ORF">LCGC14_2511480</name>
</gene>
<evidence type="ECO:0000256" key="1">
    <source>
        <dbReference type="SAM" id="MobiDB-lite"/>
    </source>
</evidence>
<organism evidence="2">
    <name type="scientific">marine sediment metagenome</name>
    <dbReference type="NCBI Taxonomy" id="412755"/>
    <lineage>
        <taxon>unclassified sequences</taxon>
        <taxon>metagenomes</taxon>
        <taxon>ecological metagenomes</taxon>
    </lineage>
</organism>
<sequence length="26" mass="2778">MVSGEVFGIDNHEPEEALPTLSPVIP</sequence>
<reference evidence="2" key="1">
    <citation type="journal article" date="2015" name="Nature">
        <title>Complex archaea that bridge the gap between prokaryotes and eukaryotes.</title>
        <authorList>
            <person name="Spang A."/>
            <person name="Saw J.H."/>
            <person name="Jorgensen S.L."/>
            <person name="Zaremba-Niedzwiedzka K."/>
            <person name="Martijn J."/>
            <person name="Lind A.E."/>
            <person name="van Eijk R."/>
            <person name="Schleper C."/>
            <person name="Guy L."/>
            <person name="Ettema T.J."/>
        </authorList>
    </citation>
    <scope>NUCLEOTIDE SEQUENCE</scope>
</reference>